<accession>A0A7W7PDR0</accession>
<keyword evidence="3" id="KW-1185">Reference proteome</keyword>
<dbReference type="EMBL" id="JACHJG010000003">
    <property type="protein sequence ID" value="MBB4886264.1"/>
    <property type="molecule type" value="Genomic_DNA"/>
</dbReference>
<dbReference type="Proteomes" id="UP000556436">
    <property type="component" value="Unassembled WGS sequence"/>
</dbReference>
<name>A0A7W7PDR0_STRNE</name>
<protein>
    <submittedName>
        <fullName evidence="2">Uncharacterized protein</fullName>
    </submittedName>
</protein>
<feature type="chain" id="PRO_5031144155" evidence="1">
    <location>
        <begin position="27"/>
        <end position="152"/>
    </location>
</feature>
<proteinExistence type="predicted"/>
<gene>
    <name evidence="2" type="ORF">FHS38_002293</name>
</gene>
<evidence type="ECO:0000313" key="3">
    <source>
        <dbReference type="Proteomes" id="UP000556436"/>
    </source>
</evidence>
<feature type="signal peptide" evidence="1">
    <location>
        <begin position="1"/>
        <end position="26"/>
    </location>
</feature>
<evidence type="ECO:0000256" key="1">
    <source>
        <dbReference type="SAM" id="SignalP"/>
    </source>
</evidence>
<comment type="caution">
    <text evidence="2">The sequence shown here is derived from an EMBL/GenBank/DDBJ whole genome shotgun (WGS) entry which is preliminary data.</text>
</comment>
<evidence type="ECO:0000313" key="2">
    <source>
        <dbReference type="EMBL" id="MBB4886264.1"/>
    </source>
</evidence>
<dbReference type="AlphaFoldDB" id="A0A7W7PDR0"/>
<reference evidence="2 3" key="1">
    <citation type="submission" date="2020-08" db="EMBL/GenBank/DDBJ databases">
        <title>Genomic Encyclopedia of Type Strains, Phase III (KMG-III): the genomes of soil and plant-associated and newly described type strains.</title>
        <authorList>
            <person name="Whitman W."/>
        </authorList>
    </citation>
    <scope>NUCLEOTIDE SEQUENCE [LARGE SCALE GENOMIC DNA]</scope>
    <source>
        <strain evidence="2 3">CECT 3265</strain>
    </source>
</reference>
<keyword evidence="1" id="KW-0732">Signal</keyword>
<organism evidence="2 3">
    <name type="scientific">Streptomyces netropsis</name>
    <name type="common">Streptoverticillium netropsis</name>
    <dbReference type="NCBI Taxonomy" id="55404"/>
    <lineage>
        <taxon>Bacteria</taxon>
        <taxon>Bacillati</taxon>
        <taxon>Actinomycetota</taxon>
        <taxon>Actinomycetes</taxon>
        <taxon>Kitasatosporales</taxon>
        <taxon>Streptomycetaceae</taxon>
        <taxon>Streptomyces</taxon>
    </lineage>
</organism>
<dbReference type="RefSeq" id="WP_184733328.1">
    <property type="nucleotide sequence ID" value="NZ_BMRW01000003.1"/>
</dbReference>
<sequence>MSAIRFSAAVTTGMAAVLLAAGVVHAAPVDGPSAVEPCSVVQKEGIDSRNCVQSAPEAGQTGGDKHKGFSGYEVVIQDNLPVPANSVAQAIVPCPAGKKAIGGGFLGFNQSVKPFRSFPQGGGFTAWIVAVENGGALPSAFDAYAICAKVGN</sequence>